<dbReference type="InterPro" id="IPR017853">
    <property type="entry name" value="GH"/>
</dbReference>
<feature type="domain" description="F5/8 type C" evidence="2">
    <location>
        <begin position="285"/>
        <end position="421"/>
    </location>
</feature>
<feature type="chain" id="PRO_5014624464" evidence="1">
    <location>
        <begin position="32"/>
        <end position="513"/>
    </location>
</feature>
<dbReference type="InterPro" id="IPR008979">
    <property type="entry name" value="Galactose-bd-like_sf"/>
</dbReference>
<organism evidence="3 4">
    <name type="scientific">Hymenobacter chitinivorans DSM 11115</name>
    <dbReference type="NCBI Taxonomy" id="1121954"/>
    <lineage>
        <taxon>Bacteria</taxon>
        <taxon>Pseudomonadati</taxon>
        <taxon>Bacteroidota</taxon>
        <taxon>Cytophagia</taxon>
        <taxon>Cytophagales</taxon>
        <taxon>Hymenobacteraceae</taxon>
        <taxon>Hymenobacter</taxon>
    </lineage>
</organism>
<evidence type="ECO:0000313" key="4">
    <source>
        <dbReference type="Proteomes" id="UP000228535"/>
    </source>
</evidence>
<comment type="caution">
    <text evidence="3">The sequence shown here is derived from an EMBL/GenBank/DDBJ whole genome shotgun (WGS) entry which is preliminary data.</text>
</comment>
<dbReference type="InterPro" id="IPR026444">
    <property type="entry name" value="Secre_tail"/>
</dbReference>
<keyword evidence="4" id="KW-1185">Reference proteome</keyword>
<proteinExistence type="predicted"/>
<dbReference type="SUPFAM" id="SSF51445">
    <property type="entry name" value="(Trans)glycosidases"/>
    <property type="match status" value="1"/>
</dbReference>
<feature type="signal peptide" evidence="1">
    <location>
        <begin position="1"/>
        <end position="31"/>
    </location>
</feature>
<gene>
    <name evidence="3" type="ORF">CLV45_3260</name>
</gene>
<evidence type="ECO:0000259" key="2">
    <source>
        <dbReference type="PROSITE" id="PS50022"/>
    </source>
</evidence>
<dbReference type="AlphaFoldDB" id="A0A2M9BAE3"/>
<accession>A0A2M9BAE3</accession>
<dbReference type="Pfam" id="PF11790">
    <property type="entry name" value="Glyco_hydro_cc"/>
    <property type="match status" value="1"/>
</dbReference>
<dbReference type="PROSITE" id="PS50022">
    <property type="entry name" value="FA58C_3"/>
    <property type="match status" value="1"/>
</dbReference>
<dbReference type="EMBL" id="PGFA01000002">
    <property type="protein sequence ID" value="PJJ54914.1"/>
    <property type="molecule type" value="Genomic_DNA"/>
</dbReference>
<dbReference type="Gene3D" id="3.20.20.80">
    <property type="entry name" value="Glycosidases"/>
    <property type="match status" value="1"/>
</dbReference>
<dbReference type="OrthoDB" id="9809583at2"/>
<dbReference type="PANTHER" id="PTHR34154">
    <property type="entry name" value="ALKALI-SENSITIVE LINKAGE PROTEIN 1"/>
    <property type="match status" value="1"/>
</dbReference>
<dbReference type="SMART" id="SM00231">
    <property type="entry name" value="FA58C"/>
    <property type="match status" value="1"/>
</dbReference>
<dbReference type="Pfam" id="PF00754">
    <property type="entry name" value="F5_F8_type_C"/>
    <property type="match status" value="1"/>
</dbReference>
<sequence length="513" mass="56029">MVRSRRIPEKFVRAGFGALVLLLGFAGAAQAQTKSPKRGLAYGYHSAADMQVLAPGVSWWYNWYSRPDADAAAVYPGLGVDYVPMQWGRDLDGSPVTADRLAANIPAGAKYLLGFNEPNFRYQANLTPTQAAALWPVLQEVARRKNLKLVSPAVNYCGDCVAENGTTYYSPTQYLDAFFAACPTCQVDYIAVHTYVCEERWLRDKIAELKKYNKPIWLTEFACGDMPATQISLAVQQKYLLDAVNYLEKEPAIFRYAWFSGRNNEIPNINLLGASGQLTPLGQQYVSLPVGWEPGRLTPVATRASSQESNATGAANATDTNINTRWASAFADPQYLQLDFGSTQNFTRVQLSWEAAFAPDYQLQTSPDGLTWTTIRTVVNGDGGVDNLTGLSGRGRYLRLLGTRRATAYGYSLYEIEVFGSAASALKTAAVATTGPAETLQLYPNPAETALHVAVGDGTGLRHLTITNALGRTVLTRSGPDAELNIVTLPAGLYVVRATTTDGRQLTQRFVKR</sequence>
<protein>
    <submittedName>
        <fullName evidence="3">Putative secreted protein (Por secretion system target)</fullName>
    </submittedName>
</protein>
<dbReference type="RefSeq" id="WP_100337509.1">
    <property type="nucleotide sequence ID" value="NZ_PGFA01000002.1"/>
</dbReference>
<dbReference type="Gene3D" id="2.60.120.260">
    <property type="entry name" value="Galactose-binding domain-like"/>
    <property type="match status" value="1"/>
</dbReference>
<dbReference type="InterPro" id="IPR000421">
    <property type="entry name" value="FA58C"/>
</dbReference>
<keyword evidence="1" id="KW-0732">Signal</keyword>
<dbReference type="InterPro" id="IPR024655">
    <property type="entry name" value="Asl1_glyco_hydro_catalytic"/>
</dbReference>
<dbReference type="Pfam" id="PF18962">
    <property type="entry name" value="Por_Secre_tail"/>
    <property type="match status" value="1"/>
</dbReference>
<evidence type="ECO:0000256" key="1">
    <source>
        <dbReference type="SAM" id="SignalP"/>
    </source>
</evidence>
<evidence type="ECO:0000313" key="3">
    <source>
        <dbReference type="EMBL" id="PJJ54914.1"/>
    </source>
</evidence>
<dbReference type="SUPFAM" id="SSF49785">
    <property type="entry name" value="Galactose-binding domain-like"/>
    <property type="match status" value="1"/>
</dbReference>
<reference evidence="3 4" key="1">
    <citation type="submission" date="2017-11" db="EMBL/GenBank/DDBJ databases">
        <title>Genomic Encyclopedia of Archaeal and Bacterial Type Strains, Phase II (KMG-II): From Individual Species to Whole Genera.</title>
        <authorList>
            <person name="Goeker M."/>
        </authorList>
    </citation>
    <scope>NUCLEOTIDE SEQUENCE [LARGE SCALE GENOMIC DNA]</scope>
    <source>
        <strain evidence="3 4">DSM 11115</strain>
    </source>
</reference>
<name>A0A2M9BAE3_9BACT</name>
<dbReference type="PANTHER" id="PTHR34154:SF3">
    <property type="entry name" value="ALKALI-SENSITIVE LINKAGE PROTEIN 1"/>
    <property type="match status" value="1"/>
</dbReference>
<dbReference type="GO" id="GO:0071966">
    <property type="term" value="P:fungal-type cell wall polysaccharide metabolic process"/>
    <property type="evidence" value="ECO:0007669"/>
    <property type="project" value="TreeGrafter"/>
</dbReference>
<dbReference type="InterPro" id="IPR053183">
    <property type="entry name" value="ASL1"/>
</dbReference>
<dbReference type="NCBIfam" id="TIGR04183">
    <property type="entry name" value="Por_Secre_tail"/>
    <property type="match status" value="1"/>
</dbReference>
<dbReference type="Proteomes" id="UP000228535">
    <property type="component" value="Unassembled WGS sequence"/>
</dbReference>